<proteinExistence type="inferred from homology"/>
<feature type="active site" evidence="2">
    <location>
        <position position="86"/>
    </location>
</feature>
<dbReference type="InterPro" id="IPR033856">
    <property type="entry name" value="Trp_halogen"/>
</dbReference>
<name>A0A8J3BVH8_9ACTN</name>
<dbReference type="InterPro" id="IPR036188">
    <property type="entry name" value="FAD/NAD-bd_sf"/>
</dbReference>
<evidence type="ECO:0000313" key="4">
    <source>
        <dbReference type="EMBL" id="GGK73066.1"/>
    </source>
</evidence>
<dbReference type="PANTHER" id="PTHR43747:SF4">
    <property type="entry name" value="FLAVIN-DEPENDENT TRYPTOPHAN HALOGENASE"/>
    <property type="match status" value="1"/>
</dbReference>
<dbReference type="SUPFAM" id="SSF51905">
    <property type="entry name" value="FAD/NAD(P)-binding domain"/>
    <property type="match status" value="1"/>
</dbReference>
<feature type="binding site" evidence="3">
    <location>
        <position position="373"/>
    </location>
    <ligand>
        <name>FAD</name>
        <dbReference type="ChEBI" id="CHEBI:57692"/>
    </ligand>
</feature>
<dbReference type="PIRSF" id="PIRSF011396">
    <property type="entry name" value="Trp_halogenase"/>
    <property type="match status" value="1"/>
</dbReference>
<organism evidence="4 5">
    <name type="scientific">Mangrovihabitans endophyticus</name>
    <dbReference type="NCBI Taxonomy" id="1751298"/>
    <lineage>
        <taxon>Bacteria</taxon>
        <taxon>Bacillati</taxon>
        <taxon>Actinomycetota</taxon>
        <taxon>Actinomycetes</taxon>
        <taxon>Micromonosporales</taxon>
        <taxon>Micromonosporaceae</taxon>
        <taxon>Mangrovihabitans</taxon>
    </lineage>
</organism>
<reference evidence="4" key="2">
    <citation type="submission" date="2020-09" db="EMBL/GenBank/DDBJ databases">
        <authorList>
            <person name="Sun Q."/>
            <person name="Zhou Y."/>
        </authorList>
    </citation>
    <scope>NUCLEOTIDE SEQUENCE</scope>
    <source>
        <strain evidence="4">CGMCC 4.7299</strain>
    </source>
</reference>
<protein>
    <submittedName>
        <fullName evidence="4">Tryptophan halogenase</fullName>
    </submittedName>
</protein>
<evidence type="ECO:0000256" key="2">
    <source>
        <dbReference type="PIRSR" id="PIRSR011396-1"/>
    </source>
</evidence>
<accession>A0A8J3BVH8</accession>
<dbReference type="RefSeq" id="WP_189077239.1">
    <property type="nucleotide sequence ID" value="NZ_BMMX01000001.1"/>
</dbReference>
<evidence type="ECO:0000256" key="3">
    <source>
        <dbReference type="PIRSR" id="PIRSR011396-2"/>
    </source>
</evidence>
<gene>
    <name evidence="4" type="ORF">GCM10012284_03730</name>
</gene>
<keyword evidence="3" id="KW-0285">Flavoprotein</keyword>
<dbReference type="EMBL" id="BMMX01000001">
    <property type="protein sequence ID" value="GGK73066.1"/>
    <property type="molecule type" value="Genomic_DNA"/>
</dbReference>
<comment type="similarity">
    <text evidence="1">Belongs to the flavin-dependent halogenase family. Bacterial tryptophan halogenase subfamily.</text>
</comment>
<feature type="binding site" evidence="3">
    <location>
        <position position="86"/>
    </location>
    <ligand>
        <name>7-chloro-L-tryptophan</name>
        <dbReference type="ChEBI" id="CHEBI:58713"/>
    </ligand>
</feature>
<evidence type="ECO:0000256" key="1">
    <source>
        <dbReference type="ARBA" id="ARBA00038396"/>
    </source>
</evidence>
<dbReference type="Pfam" id="PF04820">
    <property type="entry name" value="Trp_halogenase"/>
    <property type="match status" value="1"/>
</dbReference>
<feature type="binding site" evidence="3">
    <location>
        <begin position="21"/>
        <end position="24"/>
    </location>
    <ligand>
        <name>FAD</name>
        <dbReference type="ChEBI" id="CHEBI:57692"/>
    </ligand>
</feature>
<comment type="caution">
    <text evidence="4">The sequence shown here is derived from an EMBL/GenBank/DDBJ whole genome shotgun (WGS) entry which is preliminary data.</text>
</comment>
<sequence>MTATTHELGHRPVRDVVIVGGGTAGWMTASYLRAAFGDALRVTLVESKNVPTIGVGEATFSTVRHFFEYLGLDETEWMPACKATYKLAIRFEDWRRPGHHFYHPFERLRVVDGFPITDWWLHLRPGERFDRDCFLIASLCDAMRSPRYLDNGIFEQDFREDGDTPQYRTTLTEQDTQFPYAYHFDAALLARYLTGYAVDRGVRQVLDDVVDVVLDEGGWIERVTTAEHGDLSGDLFIDCTGFRSLLMNRVAEEPFVSYQDTLPNDRAVALRVPVDMARRGIRPCTTATAQDAGWIWTIPLLGRVGTGYVYSSSYCDADTAERTLRAFVGPDGEEAQANHIKMRIGRSARSWVRNCVAVGLSSGFVEPLESTGIFFIQNGIEQLVKHFPGRGFSDAVTASYNRQVANVMDGVREFLTLHYYAAARQDNDYWRDTKTRPMPDSLAARLESWGTQLPDIENVFPHYHGFESYSYAAMLLGLGGLPLRPPAALELFDDAAAQRELQSIRDRTKQLVDQLPSHYAYFAHLHGLPPEVAVPGR</sequence>
<dbReference type="AlphaFoldDB" id="A0A8J3BVH8"/>
<dbReference type="InterPro" id="IPR006905">
    <property type="entry name" value="Flavin_halogenase"/>
</dbReference>
<keyword evidence="3" id="KW-0547">Nucleotide-binding</keyword>
<reference evidence="4" key="1">
    <citation type="journal article" date="2014" name="Int. J. Syst. Evol. Microbiol.">
        <title>Complete genome sequence of Corynebacterium casei LMG S-19264T (=DSM 44701T), isolated from a smear-ripened cheese.</title>
        <authorList>
            <consortium name="US DOE Joint Genome Institute (JGI-PGF)"/>
            <person name="Walter F."/>
            <person name="Albersmeier A."/>
            <person name="Kalinowski J."/>
            <person name="Ruckert C."/>
        </authorList>
    </citation>
    <scope>NUCLEOTIDE SEQUENCE</scope>
    <source>
        <strain evidence="4">CGMCC 4.7299</strain>
    </source>
</reference>
<feature type="binding site" evidence="3">
    <location>
        <position position="209"/>
    </location>
    <ligand>
        <name>FAD</name>
        <dbReference type="ChEBI" id="CHEBI:57692"/>
    </ligand>
</feature>
<dbReference type="GO" id="GO:0004497">
    <property type="term" value="F:monooxygenase activity"/>
    <property type="evidence" value="ECO:0007669"/>
    <property type="project" value="InterPro"/>
</dbReference>
<dbReference type="InterPro" id="IPR050816">
    <property type="entry name" value="Flavin-dep_Halogenase_NPB"/>
</dbReference>
<dbReference type="GO" id="GO:0000166">
    <property type="term" value="F:nucleotide binding"/>
    <property type="evidence" value="ECO:0007669"/>
    <property type="project" value="UniProtKB-KW"/>
</dbReference>
<feature type="binding site" evidence="3">
    <location>
        <position position="369"/>
    </location>
    <ligand>
        <name>L-tryptophan</name>
        <dbReference type="ChEBI" id="CHEBI:57912"/>
    </ligand>
</feature>
<feature type="binding site" evidence="3">
    <location>
        <position position="360"/>
    </location>
    <ligand>
        <name>FAD</name>
        <dbReference type="ChEBI" id="CHEBI:57692"/>
    </ligand>
</feature>
<evidence type="ECO:0000313" key="5">
    <source>
        <dbReference type="Proteomes" id="UP000656042"/>
    </source>
</evidence>
<dbReference type="PANTHER" id="PTHR43747">
    <property type="entry name" value="FAD-BINDING PROTEIN"/>
    <property type="match status" value="1"/>
</dbReference>
<keyword evidence="5" id="KW-1185">Reference proteome</keyword>
<dbReference type="Gene3D" id="3.50.50.60">
    <property type="entry name" value="FAD/NAD(P)-binding domain"/>
    <property type="match status" value="1"/>
</dbReference>
<dbReference type="Proteomes" id="UP000656042">
    <property type="component" value="Unassembled WGS sequence"/>
</dbReference>
<keyword evidence="3" id="KW-0274">FAD</keyword>